<dbReference type="Pfam" id="PF03103">
    <property type="entry name" value="DUF243"/>
    <property type="match status" value="1"/>
</dbReference>
<proteinExistence type="predicted"/>
<evidence type="ECO:0000313" key="4">
    <source>
        <dbReference type="EnsemblMetazoa" id="SCAU002886-PA"/>
    </source>
</evidence>
<dbReference type="SMART" id="SM00690">
    <property type="entry name" value="DM5"/>
    <property type="match status" value="1"/>
</dbReference>
<dbReference type="InterPro" id="IPR004145">
    <property type="entry name" value="DUF243"/>
</dbReference>
<dbReference type="OrthoDB" id="6376010at2759"/>
<dbReference type="VEuPathDB" id="VectorBase:SCAU002886"/>
<reference evidence="4" key="1">
    <citation type="submission" date="2020-05" db="UniProtKB">
        <authorList>
            <consortium name="EnsemblMetazoa"/>
        </authorList>
    </citation>
    <scope>IDENTIFICATION</scope>
    <source>
        <strain evidence="4">USDA</strain>
    </source>
</reference>
<sequence>MLGLLVLCFVGLTFAAPQGYNYPSPANGFSMQATGGATSADFHNQQPVITKRFFIHSAPEDEDTEIDQRDIVVGAPRKNFNVVFIKSSSARQHKAKIRVIPAVNEDKTVIYVLTKKSDRAEIDAHVVEPATTTTKPEVFFIKYKTNEEAKHAQRNIQAQYDRLGGSSIVSDEGVAPISSVIGSLDGSKQEASSDHLDAANGPDAGNTAVAGPLYLPPAKKQ</sequence>
<feature type="chain" id="PRO_5012904561" description="DUF243 domain-containing protein" evidence="2">
    <location>
        <begin position="16"/>
        <end position="221"/>
    </location>
</feature>
<dbReference type="GO" id="GO:0062129">
    <property type="term" value="C:chitin-based extracellular matrix"/>
    <property type="evidence" value="ECO:0007669"/>
    <property type="project" value="TreeGrafter"/>
</dbReference>
<evidence type="ECO:0000256" key="1">
    <source>
        <dbReference type="SAM" id="MobiDB-lite"/>
    </source>
</evidence>
<feature type="signal peptide" evidence="2">
    <location>
        <begin position="1"/>
        <end position="15"/>
    </location>
</feature>
<dbReference type="GO" id="GO:0040003">
    <property type="term" value="P:chitin-based cuticle development"/>
    <property type="evidence" value="ECO:0007669"/>
    <property type="project" value="TreeGrafter"/>
</dbReference>
<organism evidence="4 5">
    <name type="scientific">Stomoxys calcitrans</name>
    <name type="common">Stable fly</name>
    <name type="synonym">Conops calcitrans</name>
    <dbReference type="NCBI Taxonomy" id="35570"/>
    <lineage>
        <taxon>Eukaryota</taxon>
        <taxon>Metazoa</taxon>
        <taxon>Ecdysozoa</taxon>
        <taxon>Arthropoda</taxon>
        <taxon>Hexapoda</taxon>
        <taxon>Insecta</taxon>
        <taxon>Pterygota</taxon>
        <taxon>Neoptera</taxon>
        <taxon>Endopterygota</taxon>
        <taxon>Diptera</taxon>
        <taxon>Brachycera</taxon>
        <taxon>Muscomorpha</taxon>
        <taxon>Muscoidea</taxon>
        <taxon>Muscidae</taxon>
        <taxon>Stomoxys</taxon>
    </lineage>
</organism>
<dbReference type="AlphaFoldDB" id="A0A1I8NXF2"/>
<feature type="region of interest" description="Disordered" evidence="1">
    <location>
        <begin position="184"/>
        <end position="221"/>
    </location>
</feature>
<evidence type="ECO:0000259" key="3">
    <source>
        <dbReference type="SMART" id="SM00690"/>
    </source>
</evidence>
<dbReference type="Proteomes" id="UP000095300">
    <property type="component" value="Unassembled WGS sequence"/>
</dbReference>
<dbReference type="STRING" id="35570.A0A1I8NXF2"/>
<dbReference type="KEGG" id="scac:106083638"/>
<accession>A0A1I8NXF2</accession>
<evidence type="ECO:0000313" key="5">
    <source>
        <dbReference type="Proteomes" id="UP000095300"/>
    </source>
</evidence>
<dbReference type="PANTHER" id="PTHR31927">
    <property type="entry name" value="FI07246P-RELATED-RELATED"/>
    <property type="match status" value="1"/>
</dbReference>
<protein>
    <recommendedName>
        <fullName evidence="3">DUF243 domain-containing protein</fullName>
    </recommendedName>
</protein>
<keyword evidence="2" id="KW-0732">Signal</keyword>
<feature type="domain" description="DUF243" evidence="3">
    <location>
        <begin position="47"/>
        <end position="146"/>
    </location>
</feature>
<gene>
    <name evidence="4" type="primary">106083638</name>
</gene>
<keyword evidence="5" id="KW-1185">Reference proteome</keyword>
<dbReference type="EnsemblMetazoa" id="SCAU002886-RA">
    <property type="protein sequence ID" value="SCAU002886-PA"/>
    <property type="gene ID" value="SCAU002886"/>
</dbReference>
<feature type="compositionally biased region" description="Basic and acidic residues" evidence="1">
    <location>
        <begin position="187"/>
        <end position="197"/>
    </location>
</feature>
<dbReference type="GO" id="GO:0008010">
    <property type="term" value="F:structural constituent of chitin-based larval cuticle"/>
    <property type="evidence" value="ECO:0007669"/>
    <property type="project" value="TreeGrafter"/>
</dbReference>
<dbReference type="PANTHER" id="PTHR31927:SF2">
    <property type="entry name" value="FI07246P-RELATED"/>
    <property type="match status" value="1"/>
</dbReference>
<name>A0A1I8NXF2_STOCA</name>
<evidence type="ECO:0000256" key="2">
    <source>
        <dbReference type="SAM" id="SignalP"/>
    </source>
</evidence>